<feature type="transmembrane region" description="Helical" evidence="7">
    <location>
        <begin position="124"/>
        <end position="149"/>
    </location>
</feature>
<dbReference type="InterPro" id="IPR053958">
    <property type="entry name" value="HMGCR/SNAP/NPC1-like_SSD"/>
</dbReference>
<keyword evidence="5" id="KW-0325">Glycoprotein</keyword>
<dbReference type="GO" id="GO:0022857">
    <property type="term" value="F:transmembrane transporter activity"/>
    <property type="evidence" value="ECO:0007669"/>
    <property type="project" value="TreeGrafter"/>
</dbReference>
<protein>
    <recommendedName>
        <fullName evidence="9">SSD domain-containing protein</fullName>
    </recommendedName>
</protein>
<dbReference type="OrthoDB" id="193905at2759"/>
<dbReference type="Gene3D" id="1.20.1640.10">
    <property type="entry name" value="Multidrug efflux transporter AcrB transmembrane domain"/>
    <property type="match status" value="2"/>
</dbReference>
<name>A0A2A2KDS3_9BILA</name>
<dbReference type="STRING" id="2018661.A0A2A2KDS3"/>
<organism evidence="10 11">
    <name type="scientific">Diploscapter pachys</name>
    <dbReference type="NCBI Taxonomy" id="2018661"/>
    <lineage>
        <taxon>Eukaryota</taxon>
        <taxon>Metazoa</taxon>
        <taxon>Ecdysozoa</taxon>
        <taxon>Nematoda</taxon>
        <taxon>Chromadorea</taxon>
        <taxon>Rhabditida</taxon>
        <taxon>Rhabditina</taxon>
        <taxon>Rhabditomorpha</taxon>
        <taxon>Rhabditoidea</taxon>
        <taxon>Rhabditidae</taxon>
        <taxon>Diploscapter</taxon>
    </lineage>
</organism>
<comment type="subcellular location">
    <subcellularLocation>
        <location evidence="1">Membrane</location>
        <topology evidence="1">Multi-pass membrane protein</topology>
    </subcellularLocation>
</comment>
<feature type="chain" id="PRO_5012335772" description="SSD domain-containing protein" evidence="8">
    <location>
        <begin position="20"/>
        <end position="598"/>
    </location>
</feature>
<evidence type="ECO:0000256" key="4">
    <source>
        <dbReference type="ARBA" id="ARBA00023136"/>
    </source>
</evidence>
<feature type="transmembrane region" description="Helical" evidence="7">
    <location>
        <begin position="55"/>
        <end position="79"/>
    </location>
</feature>
<comment type="similarity">
    <text evidence="6">Belongs to the dispatched family.</text>
</comment>
<evidence type="ECO:0000256" key="6">
    <source>
        <dbReference type="ARBA" id="ARBA00038046"/>
    </source>
</evidence>
<proteinExistence type="inferred from homology"/>
<dbReference type="PANTHER" id="PTHR45951:SF8">
    <property type="entry name" value="CHE-14 PROTEIN"/>
    <property type="match status" value="1"/>
</dbReference>
<dbReference type="InterPro" id="IPR052081">
    <property type="entry name" value="Dispatched_Hh_regulator"/>
</dbReference>
<feature type="transmembrane region" description="Helical" evidence="7">
    <location>
        <begin position="449"/>
        <end position="473"/>
    </location>
</feature>
<evidence type="ECO:0000313" key="10">
    <source>
        <dbReference type="EMBL" id="PAV72067.1"/>
    </source>
</evidence>
<feature type="transmembrane region" description="Helical" evidence="7">
    <location>
        <begin position="26"/>
        <end position="48"/>
    </location>
</feature>
<feature type="transmembrane region" description="Helical" evidence="7">
    <location>
        <begin position="479"/>
        <end position="499"/>
    </location>
</feature>
<keyword evidence="2 7" id="KW-0812">Transmembrane</keyword>
<keyword evidence="8" id="KW-0732">Signal</keyword>
<evidence type="ECO:0000256" key="5">
    <source>
        <dbReference type="ARBA" id="ARBA00023180"/>
    </source>
</evidence>
<feature type="domain" description="SSD" evidence="9">
    <location>
        <begin position="28"/>
        <end position="149"/>
    </location>
</feature>
<feature type="transmembrane region" description="Helical" evidence="7">
    <location>
        <begin position="91"/>
        <end position="112"/>
    </location>
</feature>
<evidence type="ECO:0000256" key="1">
    <source>
        <dbReference type="ARBA" id="ARBA00004141"/>
    </source>
</evidence>
<keyword evidence="4 7" id="KW-0472">Membrane</keyword>
<feature type="transmembrane region" description="Helical" evidence="7">
    <location>
        <begin position="511"/>
        <end position="536"/>
    </location>
</feature>
<feature type="transmembrane region" description="Helical" evidence="7">
    <location>
        <begin position="425"/>
        <end position="442"/>
    </location>
</feature>
<dbReference type="PROSITE" id="PS50156">
    <property type="entry name" value="SSD"/>
    <property type="match status" value="1"/>
</dbReference>
<accession>A0A2A2KDS3</accession>
<dbReference type="SUPFAM" id="SSF82866">
    <property type="entry name" value="Multidrug efflux transporter AcrB transmembrane domain"/>
    <property type="match status" value="2"/>
</dbReference>
<comment type="caution">
    <text evidence="10">The sequence shown here is derived from an EMBL/GenBank/DDBJ whole genome shotgun (WGS) entry which is preliminary data.</text>
</comment>
<dbReference type="PANTHER" id="PTHR45951">
    <property type="entry name" value="PROTEIN DISPATCHED-RELATED"/>
    <property type="match status" value="1"/>
</dbReference>
<dbReference type="GO" id="GO:0007224">
    <property type="term" value="P:smoothened signaling pathway"/>
    <property type="evidence" value="ECO:0007669"/>
    <property type="project" value="TreeGrafter"/>
</dbReference>
<dbReference type="InterPro" id="IPR000731">
    <property type="entry name" value="SSD"/>
</dbReference>
<evidence type="ECO:0000256" key="8">
    <source>
        <dbReference type="SAM" id="SignalP"/>
    </source>
</evidence>
<keyword evidence="3 7" id="KW-1133">Transmembrane helix</keyword>
<evidence type="ECO:0000256" key="2">
    <source>
        <dbReference type="ARBA" id="ARBA00022692"/>
    </source>
</evidence>
<evidence type="ECO:0000259" key="9">
    <source>
        <dbReference type="PROSITE" id="PS50156"/>
    </source>
</evidence>
<reference evidence="10 11" key="1">
    <citation type="journal article" date="2017" name="Curr. Biol.">
        <title>Genome architecture and evolution of a unichromosomal asexual nematode.</title>
        <authorList>
            <person name="Fradin H."/>
            <person name="Zegar C."/>
            <person name="Gutwein M."/>
            <person name="Lucas J."/>
            <person name="Kovtun M."/>
            <person name="Corcoran D."/>
            <person name="Baugh L.R."/>
            <person name="Kiontke K."/>
            <person name="Gunsalus K."/>
            <person name="Fitch D.H."/>
            <person name="Piano F."/>
        </authorList>
    </citation>
    <scope>NUCLEOTIDE SEQUENCE [LARGE SCALE GENOMIC DNA]</scope>
    <source>
        <strain evidence="10">PF1309</strain>
    </source>
</reference>
<gene>
    <name evidence="10" type="ORF">WR25_20763</name>
</gene>
<dbReference type="EMBL" id="LIAE01008849">
    <property type="protein sequence ID" value="PAV72067.1"/>
    <property type="molecule type" value="Genomic_DNA"/>
</dbReference>
<dbReference type="Pfam" id="PF12349">
    <property type="entry name" value="Sterol-sensing"/>
    <property type="match status" value="1"/>
</dbReference>
<dbReference type="Proteomes" id="UP000218231">
    <property type="component" value="Unassembled WGS sequence"/>
</dbReference>
<sequence>MSDSLLALVAALLVMGVVAVHSRSPLYAIVVCLVLALSVLGSLSFYALLTPEFPLLNLVVFVLLIAVGSDDAFILFTGFPAELNEHSFHKFLTHISFTMFLTSFSTAVPFFANIFSNVIVFRCFGLFAGVTSIVNYLLVISFLPAFLVIQRRHLTCLPSLPICGSTFSYSIREILPAVLVQGRFIWLSALTVISIGCTVISLRDLHLPEYNPLQLFINSNPHEWYDNNAEKHFEFVAEKIALPLTARLVWGVEPIRSTAMFRADAHTPLRSDHSFNLTSSPFRIKQLASTLKQFRSLPFVNHSVPYWPERFIEWSKSYPCAPGFLCCNISNPLFSEYYLDFCMRNSTSFIFTAYNDTPIFDNLTFALVGYTALLPTKLRYNHRFALLSQSFSLLDLLTPEGGWWVPEWSLMSTWYDLLQSIISDSRSSVISSVLVVGAFAFLQLKWQALTAVITIACIIATASGIVVLLGWVIGVLEAVILVLVVGLSFDYTLHYGAAVPNEGCPLHRIRIAASLAICPVSLSAFTSFLAGASMLFSQTHAFFQVGEFLVVISSVSWLFATFFYLPLLSLTLPRRDDCVYCKKISDNSLNGIPMIRKF</sequence>
<evidence type="ECO:0000313" key="11">
    <source>
        <dbReference type="Proteomes" id="UP000218231"/>
    </source>
</evidence>
<keyword evidence="11" id="KW-1185">Reference proteome</keyword>
<evidence type="ECO:0000256" key="7">
    <source>
        <dbReference type="SAM" id="Phobius"/>
    </source>
</evidence>
<feature type="transmembrane region" description="Helical" evidence="7">
    <location>
        <begin position="542"/>
        <end position="565"/>
    </location>
</feature>
<dbReference type="AlphaFoldDB" id="A0A2A2KDS3"/>
<feature type="signal peptide" evidence="8">
    <location>
        <begin position="1"/>
        <end position="19"/>
    </location>
</feature>
<evidence type="ECO:0000256" key="3">
    <source>
        <dbReference type="ARBA" id="ARBA00022989"/>
    </source>
</evidence>
<dbReference type="GO" id="GO:0016020">
    <property type="term" value="C:membrane"/>
    <property type="evidence" value="ECO:0007669"/>
    <property type="project" value="UniProtKB-SubCell"/>
</dbReference>